<dbReference type="STRING" id="1036612.A0A1L9SZ74"/>
<name>A0A1L9SZ74_9EURO</name>
<proteinExistence type="predicted"/>
<evidence type="ECO:0000256" key="6">
    <source>
        <dbReference type="ARBA" id="ARBA00023242"/>
    </source>
</evidence>
<dbReference type="GO" id="GO:0008270">
    <property type="term" value="F:zinc ion binding"/>
    <property type="evidence" value="ECO:0007669"/>
    <property type="project" value="UniProtKB-KW"/>
</dbReference>
<dbReference type="PANTHER" id="PTHR40626:SF10">
    <property type="entry name" value="C2H2-TYPE DOMAIN-CONTAINING PROTEIN"/>
    <property type="match status" value="1"/>
</dbReference>
<dbReference type="RefSeq" id="XP_040696139.1">
    <property type="nucleotide sequence ID" value="XM_040850183.1"/>
</dbReference>
<keyword evidence="6" id="KW-0539">Nucleus</keyword>
<dbReference type="GO" id="GO:0000978">
    <property type="term" value="F:RNA polymerase II cis-regulatory region sequence-specific DNA binding"/>
    <property type="evidence" value="ECO:0007669"/>
    <property type="project" value="InterPro"/>
</dbReference>
<dbReference type="GO" id="GO:0000785">
    <property type="term" value="C:chromatin"/>
    <property type="evidence" value="ECO:0007669"/>
    <property type="project" value="TreeGrafter"/>
</dbReference>
<evidence type="ECO:0000256" key="7">
    <source>
        <dbReference type="PROSITE-ProRule" id="PRU00042"/>
    </source>
</evidence>
<protein>
    <recommendedName>
        <fullName evidence="8">C2H2-type domain-containing protein</fullName>
    </recommendedName>
</protein>
<dbReference type="PROSITE" id="PS00028">
    <property type="entry name" value="ZINC_FINGER_C2H2_1"/>
    <property type="match status" value="1"/>
</dbReference>
<gene>
    <name evidence="9" type="ORF">ASPSYDRAFT_62858</name>
</gene>
<dbReference type="InterPro" id="IPR036236">
    <property type="entry name" value="Znf_C2H2_sf"/>
</dbReference>
<evidence type="ECO:0000313" key="10">
    <source>
        <dbReference type="Proteomes" id="UP000184356"/>
    </source>
</evidence>
<feature type="domain" description="C2H2-type" evidence="8">
    <location>
        <begin position="43"/>
        <end position="70"/>
    </location>
</feature>
<evidence type="ECO:0000256" key="2">
    <source>
        <dbReference type="ARBA" id="ARBA00022723"/>
    </source>
</evidence>
<keyword evidence="4 7" id="KW-0863">Zinc-finger</keyword>
<dbReference type="InterPro" id="IPR013087">
    <property type="entry name" value="Znf_C2H2_type"/>
</dbReference>
<accession>A0A1L9SZ74</accession>
<dbReference type="InterPro" id="IPR051059">
    <property type="entry name" value="VerF-like"/>
</dbReference>
<dbReference type="Pfam" id="PF00096">
    <property type="entry name" value="zf-C2H2"/>
    <property type="match status" value="1"/>
</dbReference>
<dbReference type="SMART" id="SM00355">
    <property type="entry name" value="ZnF_C2H2"/>
    <property type="match status" value="2"/>
</dbReference>
<dbReference type="OrthoDB" id="4492308at2759"/>
<evidence type="ECO:0000259" key="8">
    <source>
        <dbReference type="PROSITE" id="PS50157"/>
    </source>
</evidence>
<dbReference type="GO" id="GO:0005634">
    <property type="term" value="C:nucleus"/>
    <property type="evidence" value="ECO:0007669"/>
    <property type="project" value="UniProtKB-SubCell"/>
</dbReference>
<dbReference type="Proteomes" id="UP000184356">
    <property type="component" value="Unassembled WGS sequence"/>
</dbReference>
<dbReference type="PANTHER" id="PTHR40626">
    <property type="entry name" value="MIP31509P"/>
    <property type="match status" value="1"/>
</dbReference>
<keyword evidence="3" id="KW-0677">Repeat</keyword>
<reference evidence="10" key="1">
    <citation type="journal article" date="2017" name="Genome Biol.">
        <title>Comparative genomics reveals high biological diversity and specific adaptations in the industrially and medically important fungal genus Aspergillus.</title>
        <authorList>
            <person name="de Vries R.P."/>
            <person name="Riley R."/>
            <person name="Wiebenga A."/>
            <person name="Aguilar-Osorio G."/>
            <person name="Amillis S."/>
            <person name="Uchima C.A."/>
            <person name="Anderluh G."/>
            <person name="Asadollahi M."/>
            <person name="Askin M."/>
            <person name="Barry K."/>
            <person name="Battaglia E."/>
            <person name="Bayram O."/>
            <person name="Benocci T."/>
            <person name="Braus-Stromeyer S.A."/>
            <person name="Caldana C."/>
            <person name="Canovas D."/>
            <person name="Cerqueira G.C."/>
            <person name="Chen F."/>
            <person name="Chen W."/>
            <person name="Choi C."/>
            <person name="Clum A."/>
            <person name="Dos Santos R.A."/>
            <person name="Damasio A.R."/>
            <person name="Diallinas G."/>
            <person name="Emri T."/>
            <person name="Fekete E."/>
            <person name="Flipphi M."/>
            <person name="Freyberg S."/>
            <person name="Gallo A."/>
            <person name="Gournas C."/>
            <person name="Habgood R."/>
            <person name="Hainaut M."/>
            <person name="Harispe M.L."/>
            <person name="Henrissat B."/>
            <person name="Hilden K.S."/>
            <person name="Hope R."/>
            <person name="Hossain A."/>
            <person name="Karabika E."/>
            <person name="Karaffa L."/>
            <person name="Karanyi Z."/>
            <person name="Krasevec N."/>
            <person name="Kuo A."/>
            <person name="Kusch H."/>
            <person name="LaButti K."/>
            <person name="Lagendijk E.L."/>
            <person name="Lapidus A."/>
            <person name="Levasseur A."/>
            <person name="Lindquist E."/>
            <person name="Lipzen A."/>
            <person name="Logrieco A.F."/>
            <person name="MacCabe A."/>
            <person name="Maekelae M.R."/>
            <person name="Malavazi I."/>
            <person name="Melin P."/>
            <person name="Meyer V."/>
            <person name="Mielnichuk N."/>
            <person name="Miskei M."/>
            <person name="Molnar A.P."/>
            <person name="Mule G."/>
            <person name="Ngan C.Y."/>
            <person name="Orejas M."/>
            <person name="Orosz E."/>
            <person name="Ouedraogo J.P."/>
            <person name="Overkamp K.M."/>
            <person name="Park H.-S."/>
            <person name="Perrone G."/>
            <person name="Piumi F."/>
            <person name="Punt P.J."/>
            <person name="Ram A.F."/>
            <person name="Ramon A."/>
            <person name="Rauscher S."/>
            <person name="Record E."/>
            <person name="Riano-Pachon D.M."/>
            <person name="Robert V."/>
            <person name="Roehrig J."/>
            <person name="Ruller R."/>
            <person name="Salamov A."/>
            <person name="Salih N.S."/>
            <person name="Samson R.A."/>
            <person name="Sandor E."/>
            <person name="Sanguinetti M."/>
            <person name="Schuetze T."/>
            <person name="Sepcic K."/>
            <person name="Shelest E."/>
            <person name="Sherlock G."/>
            <person name="Sophianopoulou V."/>
            <person name="Squina F.M."/>
            <person name="Sun H."/>
            <person name="Susca A."/>
            <person name="Todd R.B."/>
            <person name="Tsang A."/>
            <person name="Unkles S.E."/>
            <person name="van de Wiele N."/>
            <person name="van Rossen-Uffink D."/>
            <person name="Oliveira J.V."/>
            <person name="Vesth T.C."/>
            <person name="Visser J."/>
            <person name="Yu J.-H."/>
            <person name="Zhou M."/>
            <person name="Andersen M.R."/>
            <person name="Archer D.B."/>
            <person name="Baker S.E."/>
            <person name="Benoit I."/>
            <person name="Brakhage A.A."/>
            <person name="Braus G.H."/>
            <person name="Fischer R."/>
            <person name="Frisvad J.C."/>
            <person name="Goldman G.H."/>
            <person name="Houbraken J."/>
            <person name="Oakley B."/>
            <person name="Pocsi I."/>
            <person name="Scazzocchio C."/>
            <person name="Seiboth B."/>
            <person name="vanKuyk P.A."/>
            <person name="Wortman J."/>
            <person name="Dyer P.S."/>
            <person name="Grigoriev I.V."/>
        </authorList>
    </citation>
    <scope>NUCLEOTIDE SEQUENCE [LARGE SCALE GENOMIC DNA]</scope>
    <source>
        <strain evidence="10">CBS 593.65</strain>
    </source>
</reference>
<evidence type="ECO:0000256" key="1">
    <source>
        <dbReference type="ARBA" id="ARBA00004123"/>
    </source>
</evidence>
<dbReference type="EMBL" id="KV878602">
    <property type="protein sequence ID" value="OJJ52333.1"/>
    <property type="molecule type" value="Genomic_DNA"/>
</dbReference>
<comment type="subcellular location">
    <subcellularLocation>
        <location evidence="1">Nucleus</location>
    </subcellularLocation>
</comment>
<dbReference type="AlphaFoldDB" id="A0A1L9SZ74"/>
<evidence type="ECO:0000313" key="9">
    <source>
        <dbReference type="EMBL" id="OJJ52333.1"/>
    </source>
</evidence>
<dbReference type="GeneID" id="63766256"/>
<dbReference type="GO" id="GO:0000981">
    <property type="term" value="F:DNA-binding transcription factor activity, RNA polymerase II-specific"/>
    <property type="evidence" value="ECO:0007669"/>
    <property type="project" value="InterPro"/>
</dbReference>
<evidence type="ECO:0000256" key="4">
    <source>
        <dbReference type="ARBA" id="ARBA00022771"/>
    </source>
</evidence>
<dbReference type="VEuPathDB" id="FungiDB:ASPSYDRAFT_62858"/>
<evidence type="ECO:0000256" key="5">
    <source>
        <dbReference type="ARBA" id="ARBA00022833"/>
    </source>
</evidence>
<evidence type="ECO:0000256" key="3">
    <source>
        <dbReference type="ARBA" id="ARBA00022737"/>
    </source>
</evidence>
<dbReference type="PROSITE" id="PS50157">
    <property type="entry name" value="ZINC_FINGER_C2H2_2"/>
    <property type="match status" value="2"/>
</dbReference>
<dbReference type="SUPFAM" id="SSF57667">
    <property type="entry name" value="beta-beta-alpha zinc fingers"/>
    <property type="match status" value="1"/>
</dbReference>
<dbReference type="Gene3D" id="3.30.160.60">
    <property type="entry name" value="Classic Zinc Finger"/>
    <property type="match status" value="2"/>
</dbReference>
<feature type="domain" description="C2H2-type" evidence="8">
    <location>
        <begin position="15"/>
        <end position="42"/>
    </location>
</feature>
<sequence>MLSTPPGHQAAVRQGTCMHCHRTFRRKEHLERHLRTHTKEQPFKCGCGADFSRRDLLTRHARLAHTQAQRRSGDKKSSRETTASITRDPFVFYVPSQPLGHDCTETPVTAPAPQLQRHAASSSADHPVANSFSVVHMEPDALNLQPDIPETRELQMSEEVHPFDEFATFLDLIGLPAEWAPAGVDISSVVPEDGGARLVGYGEADTAAEEAAPDDSPFQAWLPSVPPNEECLHAFNELASNPRHEQSLPFRVNENQRAHIMALLEGSRSGIPNFSLPSRHTVSRYLLTNHSPELILAIMAAGAQYRFEYQNAAKFFQASKIIVTSRLQAYDIQRPGVCTASNGGSSTTAFEELEIIRCLLILMGFATWQETAMLREALHLRNLLIETLRRSGLDEPNMPLPPESMDWLRWNNYPPIRNHEVKLRLPCHTKLWNAPNAADWLTAYGVFGQEQLVYHDALSQPLHDSASVLSPVPSPLGNYYLLHGLIQRIHIIRKLALDLGDQPRNHPEDELTRLNLDPTNENGPIPFTPSSMLCLAYVRLNLDLGPFRKLETRDPSCIAAALAQSPPATRSRHMIPALIYAIHSFSIPVRLGIDYIARSQAFFWSVRHALSSFECVILLSKWLIALDVAGDTKLSANESHILRWTSLVVDEAFDSMDLYGESWPSRRSPGELGLAVLEIWSRFFKLNSQWQFINILGESLFRYRAHLRSGLRDSP</sequence>
<keyword evidence="5" id="KW-0862">Zinc</keyword>
<keyword evidence="10" id="KW-1185">Reference proteome</keyword>
<organism evidence="9 10">
    <name type="scientific">Aspergillus sydowii CBS 593.65</name>
    <dbReference type="NCBI Taxonomy" id="1036612"/>
    <lineage>
        <taxon>Eukaryota</taxon>
        <taxon>Fungi</taxon>
        <taxon>Dikarya</taxon>
        <taxon>Ascomycota</taxon>
        <taxon>Pezizomycotina</taxon>
        <taxon>Eurotiomycetes</taxon>
        <taxon>Eurotiomycetidae</taxon>
        <taxon>Eurotiales</taxon>
        <taxon>Aspergillaceae</taxon>
        <taxon>Aspergillus</taxon>
        <taxon>Aspergillus subgen. Nidulantes</taxon>
    </lineage>
</organism>
<keyword evidence="2" id="KW-0479">Metal-binding</keyword>